<evidence type="ECO:0000256" key="8">
    <source>
        <dbReference type="SAM" id="Phobius"/>
    </source>
</evidence>
<dbReference type="RefSeq" id="XP_040019288.1">
    <property type="nucleotide sequence ID" value="XM_040163354.1"/>
</dbReference>
<dbReference type="InterPro" id="IPR001791">
    <property type="entry name" value="Laminin_G"/>
</dbReference>
<feature type="compositionally biased region" description="Low complexity" evidence="7">
    <location>
        <begin position="2200"/>
        <end position="2211"/>
    </location>
</feature>
<reference evidence="11" key="2">
    <citation type="submission" date="2025-08" db="UniProtKB">
        <authorList>
            <consortium name="Ensembl"/>
        </authorList>
    </citation>
    <scope>IDENTIFICATION</scope>
</reference>
<feature type="region of interest" description="Disordered" evidence="7">
    <location>
        <begin position="2254"/>
        <end position="2293"/>
    </location>
</feature>
<dbReference type="InterPro" id="IPR013320">
    <property type="entry name" value="ConA-like_dom_sf"/>
</dbReference>
<keyword evidence="1 9" id="KW-0732">Signal</keyword>
<feature type="coiled-coil region" evidence="6">
    <location>
        <begin position="1177"/>
        <end position="1204"/>
    </location>
</feature>
<feature type="repeat" description="CSPG" evidence="5">
    <location>
        <begin position="437"/>
        <end position="531"/>
    </location>
</feature>
<feature type="repeat" description="CSPG" evidence="5">
    <location>
        <begin position="555"/>
        <end position="648"/>
    </location>
</feature>
<feature type="repeat" description="CSPG" evidence="5">
    <location>
        <begin position="892"/>
        <end position="986"/>
    </location>
</feature>
<dbReference type="GO" id="GO:0009653">
    <property type="term" value="P:anatomical structure morphogenesis"/>
    <property type="evidence" value="ECO:0007669"/>
    <property type="project" value="TreeGrafter"/>
</dbReference>
<feature type="domain" description="Laminin G" evidence="10">
    <location>
        <begin position="29"/>
        <end position="198"/>
    </location>
</feature>
<evidence type="ECO:0000256" key="6">
    <source>
        <dbReference type="SAM" id="Coils"/>
    </source>
</evidence>
<feature type="domain" description="Laminin G" evidence="10">
    <location>
        <begin position="208"/>
        <end position="389"/>
    </location>
</feature>
<dbReference type="Ensembl" id="ENSGACT00000009962.2">
    <property type="protein sequence ID" value="ENSGACP00000009940.2"/>
    <property type="gene ID" value="ENSGACG00000007480.2"/>
</dbReference>
<evidence type="ECO:0000256" key="1">
    <source>
        <dbReference type="ARBA" id="ARBA00022729"/>
    </source>
</evidence>
<evidence type="ECO:0000256" key="7">
    <source>
        <dbReference type="SAM" id="MobiDB-lite"/>
    </source>
</evidence>
<proteinExistence type="predicted"/>
<feature type="repeat" description="CSPG" evidence="5">
    <location>
        <begin position="1567"/>
        <end position="1663"/>
    </location>
</feature>
<dbReference type="PROSITE" id="PS50025">
    <property type="entry name" value="LAM_G_DOMAIN"/>
    <property type="match status" value="2"/>
</dbReference>
<keyword evidence="2" id="KW-0677">Repeat</keyword>
<feature type="compositionally biased region" description="Polar residues" evidence="7">
    <location>
        <begin position="2279"/>
        <end position="2289"/>
    </location>
</feature>
<keyword evidence="8" id="KW-0812">Transmembrane</keyword>
<feature type="repeat" description="CSPG" evidence="5">
    <location>
        <begin position="1460"/>
        <end position="1550"/>
    </location>
</feature>
<keyword evidence="12" id="KW-1185">Reference proteome</keyword>
<accession>G3NX71</accession>
<dbReference type="CDD" id="cd00110">
    <property type="entry name" value="LamG"/>
    <property type="match status" value="2"/>
</dbReference>
<dbReference type="Pfam" id="PF02210">
    <property type="entry name" value="Laminin_G_2"/>
    <property type="match status" value="2"/>
</dbReference>
<keyword evidence="8" id="KW-1133">Transmembrane helix</keyword>
<dbReference type="GeneTree" id="ENSGT00940000154091"/>
<evidence type="ECO:0000313" key="11">
    <source>
        <dbReference type="Ensembl" id="ENSGACP00000009940.2"/>
    </source>
</evidence>
<dbReference type="eggNOG" id="KOG3597">
    <property type="taxonomic scope" value="Eukaryota"/>
</dbReference>
<evidence type="ECO:0000256" key="9">
    <source>
        <dbReference type="SAM" id="SignalP"/>
    </source>
</evidence>
<feature type="signal peptide" evidence="9">
    <location>
        <begin position="1"/>
        <end position="28"/>
    </location>
</feature>
<feature type="chain" id="PRO_5043478339" evidence="9">
    <location>
        <begin position="29"/>
        <end position="2315"/>
    </location>
</feature>
<dbReference type="Proteomes" id="UP000007635">
    <property type="component" value="Chromosome XIX"/>
</dbReference>
<evidence type="ECO:0000259" key="10">
    <source>
        <dbReference type="PROSITE" id="PS50025"/>
    </source>
</evidence>
<feature type="repeat" description="CSPG" evidence="5">
    <location>
        <begin position="1688"/>
        <end position="1787"/>
    </location>
</feature>
<dbReference type="InterPro" id="IPR039005">
    <property type="entry name" value="CSPG_rpt"/>
</dbReference>
<dbReference type="FunCoup" id="G3NX71">
    <property type="interactions" value="315"/>
</dbReference>
<evidence type="ECO:0000256" key="2">
    <source>
        <dbReference type="ARBA" id="ARBA00022737"/>
    </source>
</evidence>
<feature type="repeat" description="CSPG" evidence="5">
    <location>
        <begin position="1234"/>
        <end position="1331"/>
    </location>
</feature>
<evidence type="ECO:0000313" key="12">
    <source>
        <dbReference type="Proteomes" id="UP000007635"/>
    </source>
</evidence>
<feature type="transmembrane region" description="Helical" evidence="8">
    <location>
        <begin position="2221"/>
        <end position="2246"/>
    </location>
</feature>
<dbReference type="PANTHER" id="PTHR45739">
    <property type="entry name" value="MATRIX PROTEIN, PUTATIVE-RELATED"/>
    <property type="match status" value="1"/>
</dbReference>
<keyword evidence="8" id="KW-0472">Membrane</keyword>
<reference evidence="11 12" key="1">
    <citation type="journal article" date="2021" name="G3 (Bethesda)">
        <title>Improved contiguity of the threespine stickleback genome using long-read sequencing.</title>
        <authorList>
            <person name="Nath S."/>
            <person name="Shaw D.E."/>
            <person name="White M.A."/>
        </authorList>
    </citation>
    <scope>NUCLEOTIDE SEQUENCE [LARGE SCALE GENOMIC DNA]</scope>
    <source>
        <strain evidence="11 12">Lake Benthic</strain>
    </source>
</reference>
<dbReference type="PROSITE" id="PS51854">
    <property type="entry name" value="CSPG"/>
    <property type="match status" value="11"/>
</dbReference>
<evidence type="ECO:0000256" key="3">
    <source>
        <dbReference type="ARBA" id="ARBA00023180"/>
    </source>
</evidence>
<evidence type="ECO:0000256" key="4">
    <source>
        <dbReference type="PROSITE-ProRule" id="PRU00122"/>
    </source>
</evidence>
<feature type="repeat" description="CSPG" evidence="5">
    <location>
        <begin position="1013"/>
        <end position="1105"/>
    </location>
</feature>
<dbReference type="InterPro" id="IPR051561">
    <property type="entry name" value="FRAS1_ECM"/>
</dbReference>
<dbReference type="GeneID" id="120809506"/>
<dbReference type="Pfam" id="PF16184">
    <property type="entry name" value="Cadherin_3"/>
    <property type="match status" value="13"/>
</dbReference>
<evidence type="ECO:0000256" key="5">
    <source>
        <dbReference type="PROSITE-ProRule" id="PRU01201"/>
    </source>
</evidence>
<feature type="region of interest" description="Disordered" evidence="7">
    <location>
        <begin position="2167"/>
        <end position="2214"/>
    </location>
</feature>
<feature type="repeat" description="CSPG" evidence="5">
    <location>
        <begin position="1820"/>
        <end position="1911"/>
    </location>
</feature>
<comment type="caution">
    <text evidence="4">Lacks conserved residue(s) required for the propagation of feature annotation.</text>
</comment>
<dbReference type="PANTHER" id="PTHR45739:SF13">
    <property type="entry name" value="CHONDROITIN SULFATE PROTEOGLYCAN 4"/>
    <property type="match status" value="1"/>
</dbReference>
<dbReference type="STRING" id="69293.ENSGACP00000009940"/>
<feature type="repeat" description="CSPG" evidence="5">
    <location>
        <begin position="1347"/>
        <end position="1436"/>
    </location>
</feature>
<keyword evidence="6" id="KW-0175">Coiled coil</keyword>
<feature type="repeat" description="CSPG" evidence="5">
    <location>
        <begin position="1121"/>
        <end position="1212"/>
    </location>
</feature>
<keyword evidence="3" id="KW-0325">Glycoprotein</keyword>
<dbReference type="SUPFAM" id="SSF49899">
    <property type="entry name" value="Concanavalin A-like lectins/glucanases"/>
    <property type="match status" value="2"/>
</dbReference>
<protein>
    <submittedName>
        <fullName evidence="11">Chondroitin sulfate proteoglycan 4</fullName>
    </submittedName>
</protein>
<dbReference type="SMART" id="SM00282">
    <property type="entry name" value="LamG"/>
    <property type="match status" value="2"/>
</dbReference>
<name>G3NX71_GASAC</name>
<organism evidence="11 12">
    <name type="scientific">Gasterosteus aculeatus aculeatus</name>
    <name type="common">three-spined stickleback</name>
    <dbReference type="NCBI Taxonomy" id="481459"/>
    <lineage>
        <taxon>Eukaryota</taxon>
        <taxon>Metazoa</taxon>
        <taxon>Chordata</taxon>
        <taxon>Craniata</taxon>
        <taxon>Vertebrata</taxon>
        <taxon>Euteleostomi</taxon>
        <taxon>Actinopterygii</taxon>
        <taxon>Neopterygii</taxon>
        <taxon>Teleostei</taxon>
        <taxon>Neoteleostei</taxon>
        <taxon>Acanthomorphata</taxon>
        <taxon>Eupercaria</taxon>
        <taxon>Perciformes</taxon>
        <taxon>Cottioidei</taxon>
        <taxon>Gasterosteales</taxon>
        <taxon>Gasterosteidae</taxon>
        <taxon>Gasterosteus</taxon>
    </lineage>
</organism>
<dbReference type="Gene3D" id="2.60.120.200">
    <property type="match status" value="2"/>
</dbReference>
<dbReference type="OMA" id="SYFGDSH"/>
<reference evidence="11" key="3">
    <citation type="submission" date="2025-09" db="UniProtKB">
        <authorList>
            <consortium name="Ensembl"/>
        </authorList>
    </citation>
    <scope>IDENTIFICATION</scope>
</reference>
<sequence>MRATRLVPVAALLTLLTLLLCLPSPGYGESYFGDSHCTLQAVQDVSTFQLSLQIKTSRRSGLLFLAAGREDYLFLELLNGKVQARMNMGAGDVTLFSFQGLSLNNLEEHNISLTLRDDKLTMTIDELYPTSVPVDDDGELLNIDTGIWLGGTGSLDAPYLNNFIPPFRGCMTEVKFESHQFDILGEAFKQCHDTKESCSSEFEAGDGETTSFSTPDSFVSFPTWSGASGAPRVLEILMKTTIEDALLVFHPGRESDFIAIGVVKGYLKGVLDIGSGLQVLENTQVQLDDDQWHRVRVKVSQDTFVMNVDSQSSSLPLDSSHKLDLVGNLYLGGIQGIMKDVFRESGSLIRAEEEMTAESFIGCLGEIKVNEKDRSLRDALVTKDVHVKCEGEDYDYSSYYETDATTSSTPRILYSDMDTNYQHCNPTDDTPEIFQNVTKLLDVTPLLVPEGGEALLSIHNLNPTFNLSAAGMHQSQIIFTIENDPWYGSVDINTNTRRTQKFTLLDVINKKVKYMHDGDKSHADQVRLQVVAESDSYLPECLKASHEYVLSVEILPVDDVPQEIPITENGRTRLSPSLIKITESDTRCDESVVTLSSELSMEVGYLENGQQPGRSITEFSCKELKDGNIFFIHTGGRATEITFEVLDGQSISHSTTFTLSVTQPHLTIVANTGLLLSQGSNASIGVQNLSVIAHPRNGDIVFDITQPLIFGELQIMTSDRRYRQVTTFHQFDLDQDLLRYVSTESTDQEDIVTERIQFDAHLGQYSLWNHTFLIKIVPAQVKVAIFPLEMKAGTEETIVLTKLHAEVKGKNPDPQTVQYILVKPPTIGSLMLSDRELNEGDTFTQNDILENTVSYSCYRTVASTDQFQFRILADGQYSPLYTLPITILANADAPVLTTQRLVVLQGGENALNENYLWIQSPSSTDFMYRVTEEPKYGRLMRDTPPGQPKFEGAIRVFSNEDLKFERLIYKHDGSKTNSDEFYFSAVDQAAEDYPKDTVDGVFRISIQPRNEHAPVRVVDKVFNIVRHDQRLLTTDVIQFKDDDSGFNDTQIVYARAGILSGNIVSTSNPSQPLFRFTQADLRDKNILFVHHGADRERFSLQVSDGFHSTTALLEIQAGEPYLRVANNTIVVIDHGSTKTLNTTLLSADSNMDIRDDSEIKFQVTSPPDDGRIIVSGVEAAEFTLEDLKKAVVSYEHNSESLRSKDSFGFSIQARGHSEEGTFRIKIFKQGYLSEPEVINNKVIISYEGEHTVINQDHLKVEQADILPMEMVFIITGLPLLGHLVKLTNSTGSPVLDYIHSFTQEDINRGHVLYVSATFEGDDAFTVDVSNGFTTVEDLRVSVNIVPQLIPIHTFNFTVREGLSRAIDAEIVNISHPFYTSENIDFVVEEAPQHGEIAYLARKEVINFTWKELKLGHIYYVHDSTESTEDSFTLSASAYEIERRSLPVTIRVTVIPVNDEPPNLARNTGLEVLAGEEADITPSMLSTEDGDTPAEELVYHVEGPTGGMLALKEAPEEGILNFTQAHIDKGEVIFIHEGEESGGFSFTVTDGEHTSPLYRFVVTARPLTITMVTQEELMVFPGTRQSITSANLGAVTNEDGNEINYAIIRLPRLGRLILANDRNQYEEITRFSQTQLESGLVYYEHQIPEEPFWLVRDSVELTLLSPPALDVHHILPITISYLAPHSNLSSQLWKNKGLEIVQGQRKVIDDSMLDASNLLADLPEDDRADVDVVFHVERFPDHGRITLGGRDLPRNAPSFMQEDVTQGKLEYVHDGSGFPNDAFFFQARIKSEGEGSASIAGALMLEEVFKVSIKPRGSDSPELVTIDMLLEVLQGSTTLLTQKHLNTRDEDSPPHEVRFKVTKDPSNGQLLDMLTMRPVSEFTQEMVNRGQVGFSSDGSLANGFMEFVVSDGEHQTEAHTLHFGVLARTLFLDKASEIKVKQGDDETLVTEEMLKATTGGPVEEDILYKITNVPKYAAVMVDRQPTSAFTQKQIKEGRVSVRFVKSTSPRDSVSFVARSKAANVSSVLNITVQPLANIAQDPLLPQGALVQLDRKLLDATLLANKTRSSPTFTVIQQPQGAHFVRSKGPGAGQPVDTFSQRDLDEGRIAMEILNSASGSQGGVSQDEARFLLKAHGVPPAECVLSFQTGPYNASGVYPLTLLRVPSEAPSNELPEAGSPRSTSASPRWRDDSVWPRADAPTTTTSSGSGSSGKPHVSRRNNFWSILIPILVLLLLLLLAAFLAYYLIRKNKTGKHDVQTAASKPKNGEVASAETFRKTDPANNIPMSNMASKDADPELLQHCRTTDPALKKNQYWV</sequence>
<dbReference type="InParanoid" id="G3NX71"/>